<comment type="caution">
    <text evidence="1">The sequence shown here is derived from an EMBL/GenBank/DDBJ whole genome shotgun (WGS) entry which is preliminary data.</text>
</comment>
<evidence type="ECO:0000313" key="2">
    <source>
        <dbReference type="Proteomes" id="UP000036947"/>
    </source>
</evidence>
<gene>
    <name evidence="1" type="ORF">TOPH_08343</name>
</gene>
<dbReference type="EMBL" id="LFRF01000044">
    <property type="protein sequence ID" value="KND87010.1"/>
    <property type="molecule type" value="Genomic_DNA"/>
</dbReference>
<feature type="non-terminal residue" evidence="1">
    <location>
        <position position="1"/>
    </location>
</feature>
<dbReference type="Proteomes" id="UP000036947">
    <property type="component" value="Unassembled WGS sequence"/>
</dbReference>
<organism evidence="1 2">
    <name type="scientific">Tolypocladium ophioglossoides (strain CBS 100239)</name>
    <name type="common">Snaketongue truffleclub</name>
    <name type="synonym">Elaphocordyceps ophioglossoides</name>
    <dbReference type="NCBI Taxonomy" id="1163406"/>
    <lineage>
        <taxon>Eukaryota</taxon>
        <taxon>Fungi</taxon>
        <taxon>Dikarya</taxon>
        <taxon>Ascomycota</taxon>
        <taxon>Pezizomycotina</taxon>
        <taxon>Sordariomycetes</taxon>
        <taxon>Hypocreomycetidae</taxon>
        <taxon>Hypocreales</taxon>
        <taxon>Ophiocordycipitaceae</taxon>
        <taxon>Tolypocladium</taxon>
    </lineage>
</organism>
<dbReference type="AlphaFoldDB" id="A0A0L0MZW2"/>
<keyword evidence="2" id="KW-1185">Reference proteome</keyword>
<dbReference type="OrthoDB" id="5584477at2759"/>
<sequence>LQNINDGLLLSLKCYFASISDISRTLFEDKPIRSGLDAFRASFSSTCNNRSIARSSTAIDQLAQDNLRYLMLPFLFALQILPVTGLLVSRANASTLRSDLLKLISAVASDNCNFDRVKPLPQGSAC</sequence>
<protein>
    <submittedName>
        <fullName evidence="1">Uncharacterized protein</fullName>
    </submittedName>
</protein>
<reference evidence="1 2" key="1">
    <citation type="journal article" date="2015" name="BMC Genomics">
        <title>The genome of the truffle-parasite Tolypocladium ophioglossoides and the evolution of antifungal peptaibiotics.</title>
        <authorList>
            <person name="Quandt C.A."/>
            <person name="Bushley K.E."/>
            <person name="Spatafora J.W."/>
        </authorList>
    </citation>
    <scope>NUCLEOTIDE SEQUENCE [LARGE SCALE GENOMIC DNA]</scope>
    <source>
        <strain evidence="1 2">CBS 100239</strain>
    </source>
</reference>
<proteinExistence type="predicted"/>
<dbReference type="STRING" id="1163406.A0A0L0MZW2"/>
<accession>A0A0L0MZW2</accession>
<name>A0A0L0MZW2_TOLOC</name>
<evidence type="ECO:0000313" key="1">
    <source>
        <dbReference type="EMBL" id="KND87010.1"/>
    </source>
</evidence>